<evidence type="ECO:0000256" key="1">
    <source>
        <dbReference type="ARBA" id="ARBA00002442"/>
    </source>
</evidence>
<dbReference type="EMBL" id="JAZHYN010000044">
    <property type="protein sequence ID" value="MEF3367498.1"/>
    <property type="molecule type" value="Genomic_DNA"/>
</dbReference>
<sequence>MNDYWAYVGAAYGVAILTIGALTARILLDYRRLRAALARFGAAGARDEGEAS</sequence>
<accession>A0ABU7XJD4</accession>
<evidence type="ECO:0000256" key="9">
    <source>
        <dbReference type="ARBA" id="ARBA00022748"/>
    </source>
</evidence>
<evidence type="ECO:0000256" key="12">
    <source>
        <dbReference type="RuleBase" id="RU363101"/>
    </source>
</evidence>
<evidence type="ECO:0000256" key="4">
    <source>
        <dbReference type="ARBA" id="ARBA00016461"/>
    </source>
</evidence>
<evidence type="ECO:0000313" key="14">
    <source>
        <dbReference type="Proteomes" id="UP001350748"/>
    </source>
</evidence>
<comment type="function">
    <text evidence="1 12">Required for the export of heme to the periplasm for the biogenesis of c-type cytochromes.</text>
</comment>
<keyword evidence="5 12" id="KW-0813">Transport</keyword>
<keyword evidence="9 12" id="KW-0201">Cytochrome c-type biogenesis</keyword>
<evidence type="ECO:0000256" key="6">
    <source>
        <dbReference type="ARBA" id="ARBA00022475"/>
    </source>
</evidence>
<keyword evidence="6 12" id="KW-1003">Cell membrane</keyword>
<name>A0ABU7XJD4_9HYPH</name>
<reference evidence="13 14" key="1">
    <citation type="submission" date="2024-02" db="EMBL/GenBank/DDBJ databases">
        <authorList>
            <person name="Grouzdev D."/>
        </authorList>
    </citation>
    <scope>NUCLEOTIDE SEQUENCE [LARGE SCALE GENOMIC DNA]</scope>
    <source>
        <strain evidence="13 14">9N</strain>
    </source>
</reference>
<dbReference type="RefSeq" id="WP_332082540.1">
    <property type="nucleotide sequence ID" value="NZ_JAZHYN010000044.1"/>
</dbReference>
<dbReference type="Proteomes" id="UP001350748">
    <property type="component" value="Unassembled WGS sequence"/>
</dbReference>
<protein>
    <recommendedName>
        <fullName evidence="4 12">Heme exporter protein D</fullName>
    </recommendedName>
</protein>
<evidence type="ECO:0000256" key="3">
    <source>
        <dbReference type="ARBA" id="ARBA00008741"/>
    </source>
</evidence>
<dbReference type="Pfam" id="PF04995">
    <property type="entry name" value="CcmD"/>
    <property type="match status" value="1"/>
</dbReference>
<keyword evidence="10 12" id="KW-1133">Transmembrane helix</keyword>
<dbReference type="NCBIfam" id="TIGR03141">
    <property type="entry name" value="cytochro_ccmD"/>
    <property type="match status" value="1"/>
</dbReference>
<evidence type="ECO:0000256" key="11">
    <source>
        <dbReference type="ARBA" id="ARBA00023136"/>
    </source>
</evidence>
<evidence type="ECO:0000256" key="2">
    <source>
        <dbReference type="ARBA" id="ARBA00004377"/>
    </source>
</evidence>
<organism evidence="13 14">
    <name type="scientific">Methylocystis borbori</name>
    <dbReference type="NCBI Taxonomy" id="3118750"/>
    <lineage>
        <taxon>Bacteria</taxon>
        <taxon>Pseudomonadati</taxon>
        <taxon>Pseudomonadota</taxon>
        <taxon>Alphaproteobacteria</taxon>
        <taxon>Hyphomicrobiales</taxon>
        <taxon>Methylocystaceae</taxon>
        <taxon>Methylocystis</taxon>
    </lineage>
</organism>
<evidence type="ECO:0000256" key="5">
    <source>
        <dbReference type="ARBA" id="ARBA00022448"/>
    </source>
</evidence>
<keyword evidence="8 12" id="KW-0812">Transmembrane</keyword>
<keyword evidence="7 12" id="KW-0997">Cell inner membrane</keyword>
<evidence type="ECO:0000313" key="13">
    <source>
        <dbReference type="EMBL" id="MEF3367498.1"/>
    </source>
</evidence>
<feature type="transmembrane region" description="Helical" evidence="12">
    <location>
        <begin position="6"/>
        <end position="28"/>
    </location>
</feature>
<keyword evidence="14" id="KW-1185">Reference proteome</keyword>
<evidence type="ECO:0000256" key="8">
    <source>
        <dbReference type="ARBA" id="ARBA00022692"/>
    </source>
</evidence>
<comment type="similarity">
    <text evidence="3 12">Belongs to the CcmD/CycX/HelD family.</text>
</comment>
<comment type="subcellular location">
    <subcellularLocation>
        <location evidence="2 12">Cell inner membrane</location>
        <topology evidence="2 12">Single-pass membrane protein</topology>
    </subcellularLocation>
</comment>
<proteinExistence type="inferred from homology"/>
<dbReference type="InterPro" id="IPR007078">
    <property type="entry name" value="Haem_export_protD_CcmD"/>
</dbReference>
<comment type="caution">
    <text evidence="13">The sequence shown here is derived from an EMBL/GenBank/DDBJ whole genome shotgun (WGS) entry which is preliminary data.</text>
</comment>
<evidence type="ECO:0000256" key="10">
    <source>
        <dbReference type="ARBA" id="ARBA00022989"/>
    </source>
</evidence>
<evidence type="ECO:0000256" key="7">
    <source>
        <dbReference type="ARBA" id="ARBA00022519"/>
    </source>
</evidence>
<keyword evidence="11 12" id="KW-0472">Membrane</keyword>
<gene>
    <name evidence="13" type="primary">ccmD</name>
    <name evidence="13" type="ORF">V3H18_13235</name>
</gene>